<comment type="caution">
    <text evidence="2">The sequence shown here is derived from an EMBL/GenBank/DDBJ whole genome shotgun (WGS) entry which is preliminary data.</text>
</comment>
<feature type="domain" description="SusE outer membrane protein" evidence="1">
    <location>
        <begin position="42"/>
        <end position="142"/>
    </location>
</feature>
<evidence type="ECO:0000259" key="1">
    <source>
        <dbReference type="Pfam" id="PF14292"/>
    </source>
</evidence>
<dbReference type="Proteomes" id="UP001597545">
    <property type="component" value="Unassembled WGS sequence"/>
</dbReference>
<evidence type="ECO:0000313" key="2">
    <source>
        <dbReference type="EMBL" id="MFD2549375.1"/>
    </source>
</evidence>
<name>A0ABW5KLY8_9SPHI</name>
<dbReference type="EMBL" id="JBHULR010000015">
    <property type="protein sequence ID" value="MFD2549375.1"/>
    <property type="molecule type" value="Genomic_DNA"/>
</dbReference>
<dbReference type="Pfam" id="PF14292">
    <property type="entry name" value="SusE"/>
    <property type="match status" value="1"/>
</dbReference>
<accession>A0ABW5KLY8</accession>
<sequence length="416" mass="45873">MRKMNCFMNGEKTLALYRLCWIVLLGIGLQGCGYEIEDIEEIEERMELQSSALEVTLNADQLTADIITFNWTEARSVSGESMVSYRTKLDVLGNNFGVATTIMSHEDEGVLTKSFSSEQLQNWANEKWGLPVNKPFTLQFRVIAEYEGGQAFHAPEVRTVTVNVQPIRTVVFDADKIFLTGSAINGSAKVELQRTVENENQYAVLLDLQAGSLEIPVEYEGATNFLCPKNSDGGLHDGTAVEVNMREQPIGWEIPQAGQYRLVVNMQKATCTIYSPATALQPKVVTWNADGGISRTTEVNELWMHGAINGWAAPIKMDCSVSLADPQVLIYQGGRTGKAKFIVYGENDNNKNLAYAFSCPLTGSGDKQELTLTIGKVSELSGGMSSAQRNSYYTIPAGANFLVFDLRNMTLLAEKR</sequence>
<dbReference type="PROSITE" id="PS51257">
    <property type="entry name" value="PROKAR_LIPOPROTEIN"/>
    <property type="match status" value="1"/>
</dbReference>
<dbReference type="InterPro" id="IPR025970">
    <property type="entry name" value="SusE"/>
</dbReference>
<reference evidence="3" key="1">
    <citation type="journal article" date="2019" name="Int. J. Syst. Evol. Microbiol.">
        <title>The Global Catalogue of Microorganisms (GCM) 10K type strain sequencing project: providing services to taxonomists for standard genome sequencing and annotation.</title>
        <authorList>
            <consortium name="The Broad Institute Genomics Platform"/>
            <consortium name="The Broad Institute Genome Sequencing Center for Infectious Disease"/>
            <person name="Wu L."/>
            <person name="Ma J."/>
        </authorList>
    </citation>
    <scope>NUCLEOTIDE SEQUENCE [LARGE SCALE GENOMIC DNA]</scope>
    <source>
        <strain evidence="3">KCTC 42662</strain>
    </source>
</reference>
<keyword evidence="3" id="KW-1185">Reference proteome</keyword>
<protein>
    <submittedName>
        <fullName evidence="2">SusE domain-containing protein</fullName>
    </submittedName>
</protein>
<gene>
    <name evidence="2" type="ORF">ACFSR5_17135</name>
</gene>
<proteinExistence type="predicted"/>
<evidence type="ECO:0000313" key="3">
    <source>
        <dbReference type="Proteomes" id="UP001597545"/>
    </source>
</evidence>
<organism evidence="2 3">
    <name type="scientific">Sphingobacterium suaedae</name>
    <dbReference type="NCBI Taxonomy" id="1686402"/>
    <lineage>
        <taxon>Bacteria</taxon>
        <taxon>Pseudomonadati</taxon>
        <taxon>Bacteroidota</taxon>
        <taxon>Sphingobacteriia</taxon>
        <taxon>Sphingobacteriales</taxon>
        <taxon>Sphingobacteriaceae</taxon>
        <taxon>Sphingobacterium</taxon>
    </lineage>
</organism>